<comment type="caution">
    <text evidence="1">The sequence shown here is derived from an EMBL/GenBank/DDBJ whole genome shotgun (WGS) entry which is preliminary data.</text>
</comment>
<gene>
    <name evidence="1" type="ORF">Hypma_008940</name>
</gene>
<dbReference type="Proteomes" id="UP000076154">
    <property type="component" value="Unassembled WGS sequence"/>
</dbReference>
<organism evidence="1 2">
    <name type="scientific">Hypsizygus marmoreus</name>
    <name type="common">White beech mushroom</name>
    <name type="synonym">Agaricus marmoreus</name>
    <dbReference type="NCBI Taxonomy" id="39966"/>
    <lineage>
        <taxon>Eukaryota</taxon>
        <taxon>Fungi</taxon>
        <taxon>Dikarya</taxon>
        <taxon>Basidiomycota</taxon>
        <taxon>Agaricomycotina</taxon>
        <taxon>Agaricomycetes</taxon>
        <taxon>Agaricomycetidae</taxon>
        <taxon>Agaricales</taxon>
        <taxon>Tricholomatineae</taxon>
        <taxon>Lyophyllaceae</taxon>
        <taxon>Hypsizygus</taxon>
    </lineage>
</organism>
<keyword evidence="2" id="KW-1185">Reference proteome</keyword>
<evidence type="ECO:0000313" key="2">
    <source>
        <dbReference type="Proteomes" id="UP000076154"/>
    </source>
</evidence>
<proteinExistence type="predicted"/>
<dbReference type="OrthoDB" id="2891411at2759"/>
<dbReference type="EMBL" id="LUEZ02000046">
    <property type="protein sequence ID" value="RDB23832.1"/>
    <property type="molecule type" value="Genomic_DNA"/>
</dbReference>
<protein>
    <recommendedName>
        <fullName evidence="3">F-box domain-containing protein</fullName>
    </recommendedName>
</protein>
<evidence type="ECO:0008006" key="3">
    <source>
        <dbReference type="Google" id="ProtNLM"/>
    </source>
</evidence>
<reference evidence="1" key="1">
    <citation type="submission" date="2018-04" db="EMBL/GenBank/DDBJ databases">
        <title>Whole genome sequencing of Hypsizygus marmoreus.</title>
        <authorList>
            <person name="Choi I.-G."/>
            <person name="Min B."/>
            <person name="Kim J.-G."/>
            <person name="Kim S."/>
            <person name="Oh Y.-L."/>
            <person name="Kong W.-S."/>
            <person name="Park H."/>
            <person name="Jeong J."/>
            <person name="Song E.-S."/>
        </authorList>
    </citation>
    <scope>NUCLEOTIDE SEQUENCE [LARGE SCALE GENOMIC DNA]</scope>
    <source>
        <strain evidence="1">51987-8</strain>
    </source>
</reference>
<evidence type="ECO:0000313" key="1">
    <source>
        <dbReference type="EMBL" id="RDB23832.1"/>
    </source>
</evidence>
<dbReference type="AlphaFoldDB" id="A0A369JR73"/>
<accession>A0A369JR73</accession>
<sequence>MPPNLRSKKVLTREELLAHQQAIRAGPVNTSGLPALPTELLLEIISYFPTIRVPATSARNVEVFPGIYLQRTKVLRTLSQTCKSLRGMFLPLSWERIEPCASDRVGNNRRSSTRAGIPRLWEKVLATDLVRQLEIVTIRNPSLASYVKVVNVILTTFSSDTVVPELARCLALLPNLHTFQILGTSTPGGAALSTFQAKTYPTVRTLVLPSSALAIAKSFPHITRLYSLSTPDRMIIPKVLLEWCTDLEEFHGFEKMEYWMRIDQWLPMIYHIVDKLTKIQVMILDVSNATLTVDVIKPLARLPALHRIELITHCNRLGHQSLKVSEITDAAKDVLRRPLSPDKDPVDRVFVLRFMDGVETMAIPPDTDGTPPNARARCPCEYCRDD</sequence>
<dbReference type="InParanoid" id="A0A369JR73"/>
<name>A0A369JR73_HYPMA</name>